<sequence>MWGFAFGAWLIVAATWMGRNAPERMEAGGGLLVAGFQLAITLGAGLGGLLVDGGGIQLALTIAVGASLVGGLLFGLVKGRTDSPPASA</sequence>
<protein>
    <recommendedName>
        <fullName evidence="4">MFS transporter</fullName>
    </recommendedName>
</protein>
<dbReference type="SUPFAM" id="SSF103473">
    <property type="entry name" value="MFS general substrate transporter"/>
    <property type="match status" value="1"/>
</dbReference>
<keyword evidence="1" id="KW-0472">Membrane</keyword>
<feature type="transmembrane region" description="Helical" evidence="1">
    <location>
        <begin position="30"/>
        <end position="51"/>
    </location>
</feature>
<organism evidence="2 3">
    <name type="scientific">Tessaracoccus antarcticus</name>
    <dbReference type="NCBI Taxonomy" id="2479848"/>
    <lineage>
        <taxon>Bacteria</taxon>
        <taxon>Bacillati</taxon>
        <taxon>Actinomycetota</taxon>
        <taxon>Actinomycetes</taxon>
        <taxon>Propionibacteriales</taxon>
        <taxon>Propionibacteriaceae</taxon>
        <taxon>Tessaracoccus</taxon>
    </lineage>
</organism>
<evidence type="ECO:0000313" key="3">
    <source>
        <dbReference type="Proteomes" id="UP000275256"/>
    </source>
</evidence>
<evidence type="ECO:0008006" key="4">
    <source>
        <dbReference type="Google" id="ProtNLM"/>
    </source>
</evidence>
<dbReference type="EMBL" id="REFW01000005">
    <property type="protein sequence ID" value="RMB57826.1"/>
    <property type="molecule type" value="Genomic_DNA"/>
</dbReference>
<dbReference type="AlphaFoldDB" id="A0A3M0GKJ3"/>
<evidence type="ECO:0000313" key="2">
    <source>
        <dbReference type="EMBL" id="RMB57826.1"/>
    </source>
</evidence>
<dbReference type="Proteomes" id="UP000275256">
    <property type="component" value="Unassembled WGS sequence"/>
</dbReference>
<keyword evidence="3" id="KW-1185">Reference proteome</keyword>
<keyword evidence="1" id="KW-0812">Transmembrane</keyword>
<feature type="transmembrane region" description="Helical" evidence="1">
    <location>
        <begin position="58"/>
        <end position="77"/>
    </location>
</feature>
<gene>
    <name evidence="2" type="ORF">EAX62_15325</name>
</gene>
<dbReference type="InterPro" id="IPR036259">
    <property type="entry name" value="MFS_trans_sf"/>
</dbReference>
<reference evidence="2 3" key="1">
    <citation type="submission" date="2018-10" db="EMBL/GenBank/DDBJ databases">
        <title>Tessaracoccus antarcticuss sp. nov., isolated from sediment.</title>
        <authorList>
            <person name="Zhou L.Y."/>
            <person name="Du Z.J."/>
        </authorList>
    </citation>
    <scope>NUCLEOTIDE SEQUENCE [LARGE SCALE GENOMIC DNA]</scope>
    <source>
        <strain evidence="2 3">JDX10</strain>
    </source>
</reference>
<name>A0A3M0GKJ3_9ACTN</name>
<comment type="caution">
    <text evidence="2">The sequence shown here is derived from an EMBL/GenBank/DDBJ whole genome shotgun (WGS) entry which is preliminary data.</text>
</comment>
<keyword evidence="1" id="KW-1133">Transmembrane helix</keyword>
<evidence type="ECO:0000256" key="1">
    <source>
        <dbReference type="SAM" id="Phobius"/>
    </source>
</evidence>
<accession>A0A3M0GKJ3</accession>
<dbReference type="RefSeq" id="WP_121902605.1">
    <property type="nucleotide sequence ID" value="NZ_REFW01000005.1"/>
</dbReference>
<dbReference type="OrthoDB" id="9814237at2"/>
<proteinExistence type="predicted"/>